<dbReference type="Pfam" id="PF13391">
    <property type="entry name" value="HNH_2"/>
    <property type="match status" value="1"/>
</dbReference>
<reference evidence="2 3" key="1">
    <citation type="submission" date="2023-04" db="EMBL/GenBank/DDBJ databases">
        <authorList>
            <person name="Otstavnykh N."/>
            <person name="Seitkalieva A."/>
            <person name="Bystritskaya E."/>
        </authorList>
    </citation>
    <scope>NUCLEOTIDE SEQUENCE [LARGE SCALE GENOMIC DNA]</scope>
    <source>
        <strain evidence="2 3">NRIC 0815</strain>
    </source>
</reference>
<evidence type="ECO:0000313" key="3">
    <source>
        <dbReference type="Proteomes" id="UP001229025"/>
    </source>
</evidence>
<dbReference type="GO" id="GO:0004519">
    <property type="term" value="F:endonuclease activity"/>
    <property type="evidence" value="ECO:0007669"/>
    <property type="project" value="UniProtKB-KW"/>
</dbReference>
<evidence type="ECO:0000313" key="2">
    <source>
        <dbReference type="EMBL" id="MDI5885641.1"/>
    </source>
</evidence>
<dbReference type="RefSeq" id="WP_284727320.1">
    <property type="nucleotide sequence ID" value="NZ_JASCSA010000014.1"/>
</dbReference>
<dbReference type="Proteomes" id="UP001229025">
    <property type="component" value="Unassembled WGS sequence"/>
</dbReference>
<organism evidence="2 3">
    <name type="scientific">Cobetia amphilecti</name>
    <dbReference type="NCBI Taxonomy" id="1055104"/>
    <lineage>
        <taxon>Bacteria</taxon>
        <taxon>Pseudomonadati</taxon>
        <taxon>Pseudomonadota</taxon>
        <taxon>Gammaproteobacteria</taxon>
        <taxon>Oceanospirillales</taxon>
        <taxon>Halomonadaceae</taxon>
        <taxon>Cobetia</taxon>
    </lineage>
</organism>
<reference evidence="3" key="2">
    <citation type="submission" date="2023-07" db="EMBL/GenBank/DDBJ databases">
        <title>Genome-based characterization of strain KMM 296 and proposal for reclassification of Cobetia litoralis and Cobetia pacifica, and emended description of the species Cobetia amphilecti and Cobetia marina.</title>
        <authorList>
            <person name="Balabanova L."/>
            <person name="Nedashkovskaya O."/>
        </authorList>
    </citation>
    <scope>NUCLEOTIDE SEQUENCE [LARGE SCALE GENOMIC DNA]</scope>
    <source>
        <strain evidence="3">NRIC 0815</strain>
    </source>
</reference>
<feature type="domain" description="HNH nuclease" evidence="1">
    <location>
        <begin position="187"/>
        <end position="238"/>
    </location>
</feature>
<sequence>MTAAKDGCNFNKDQIAGLMKTMKQETKTEFVNRFMDVPFESIQGKYSFCNETDKKVLFSLDVGGNEDNDVILSSDWSRNGYAHSIKHIDKIINQGYDLFVFKVRTQYKNGKTIPVGFDKVVEKRNLVLDDDGVYRATPVDYTFFDDNIEIQIRNNANLTETEKYQLVMARRGQSRFRLAVAKIEPRCRITGLADMQHLKASHIKPWRVATNSERLDGHNGLMLTPHIDHLFDQGYISFTDEGKVLLSSRLGQEAAQVFGIYNGLSTGSFTDNQKVYLAYHRDNILKAV</sequence>
<dbReference type="InterPro" id="IPR003615">
    <property type="entry name" value="HNH_nuc"/>
</dbReference>
<accession>A0ABT6USF5</accession>
<evidence type="ECO:0000259" key="1">
    <source>
        <dbReference type="Pfam" id="PF13391"/>
    </source>
</evidence>
<protein>
    <submittedName>
        <fullName evidence="2">HNH endonuclease</fullName>
    </submittedName>
</protein>
<gene>
    <name evidence="2" type="ORF">QLT01_14940</name>
</gene>
<keyword evidence="2" id="KW-0378">Hydrolase</keyword>
<keyword evidence="2" id="KW-0255">Endonuclease</keyword>
<comment type="caution">
    <text evidence="2">The sequence shown here is derived from an EMBL/GenBank/DDBJ whole genome shotgun (WGS) entry which is preliminary data.</text>
</comment>
<proteinExistence type="predicted"/>
<keyword evidence="3" id="KW-1185">Reference proteome</keyword>
<dbReference type="EMBL" id="JASCSA010000014">
    <property type="protein sequence ID" value="MDI5885641.1"/>
    <property type="molecule type" value="Genomic_DNA"/>
</dbReference>
<keyword evidence="2" id="KW-0540">Nuclease</keyword>
<name>A0ABT6USF5_9GAMM</name>